<gene>
    <name evidence="1" type="ORF">M8818_001112</name>
</gene>
<proteinExistence type="predicted"/>
<evidence type="ECO:0000313" key="2">
    <source>
        <dbReference type="Proteomes" id="UP001320706"/>
    </source>
</evidence>
<accession>A0ACC3SQK9</accession>
<organism evidence="1 2">
    <name type="scientific">Zalaria obscura</name>
    <dbReference type="NCBI Taxonomy" id="2024903"/>
    <lineage>
        <taxon>Eukaryota</taxon>
        <taxon>Fungi</taxon>
        <taxon>Dikarya</taxon>
        <taxon>Ascomycota</taxon>
        <taxon>Pezizomycotina</taxon>
        <taxon>Dothideomycetes</taxon>
        <taxon>Dothideomycetidae</taxon>
        <taxon>Dothideales</taxon>
        <taxon>Zalariaceae</taxon>
        <taxon>Zalaria</taxon>
    </lineage>
</organism>
<keyword evidence="2" id="KW-1185">Reference proteome</keyword>
<comment type="caution">
    <text evidence="1">The sequence shown here is derived from an EMBL/GenBank/DDBJ whole genome shotgun (WGS) entry which is preliminary data.</text>
</comment>
<protein>
    <submittedName>
        <fullName evidence="1">Uncharacterized protein</fullName>
    </submittedName>
</protein>
<evidence type="ECO:0000313" key="1">
    <source>
        <dbReference type="EMBL" id="KAK8219377.1"/>
    </source>
</evidence>
<dbReference type="Proteomes" id="UP001320706">
    <property type="component" value="Unassembled WGS sequence"/>
</dbReference>
<dbReference type="EMBL" id="JAMKPW020000004">
    <property type="protein sequence ID" value="KAK8219377.1"/>
    <property type="molecule type" value="Genomic_DNA"/>
</dbReference>
<reference evidence="1" key="1">
    <citation type="submission" date="2024-02" db="EMBL/GenBank/DDBJ databases">
        <title>Metagenome Assembled Genome of Zalaria obscura JY119.</title>
        <authorList>
            <person name="Vighnesh L."/>
            <person name="Jagadeeshwari U."/>
            <person name="Venkata Ramana C."/>
            <person name="Sasikala C."/>
        </authorList>
    </citation>
    <scope>NUCLEOTIDE SEQUENCE</scope>
    <source>
        <strain evidence="1">JY119</strain>
    </source>
</reference>
<sequence>MERTTPSYGLLLSLLFCLLSCVSARPEPKYAWARERLHKGLVKSASLKPRWANYTTSELASSCAEALAANASAPNSDYEAASVAKWLFGQTELNLTASEDAGSWDNAVLLIELMQPNKSEVIPYIDGDATAPARYAHVVLDNMATDEPHYADILVGPLPVQNGTTTWQPLEYPYTKQAGGKVRNLDADHDLLSEWRYNVSATVSDITLDLWGGTALGLDNDTLDIWGLDPYTQEDGRITSWVTYWNYQTDDFDAETLLPLGLFFKCDLTGRDSSQWKLEGWLYNDIYYPTTESFRAAYYSPGFVKLKANVEGDWARTDQQGPIPPLDTAYPPTAVAPTGSRYKVDVEHKYVEWMDFSFYVSFSRDTGMALHDIKYKGQRILYELGLQEALAHYAGNDPVQSGTSYLDSYYGFGPYAFELVKGYDCPAYATYLNTTFYVAETTHTHLNSLCLYEFETDYAIQRHSTSSYVSVTKNIQFSIRSVCTVGNYDYMFTYTFNMDGSIGVEVRASGYIQSAHYAANGDYGYQIHDSLSGSMHDHVLNYKADFDILGTNNTMQLTTPVPVEDTSRMFWGDNGATQFTVVNTDQPNKYGEYRGYRILPSQGVCHLTVLNSFNLLNAANWATHDIMVTQHHDTEPRSAHPYNSQDVADPPVDFARFFDGESLVREDLVVWFNLRMHHIPHTGDLPNTVFTTAHSGVRFMPLNYLLGDPSRETVNMVRINYNDGNVSSVKTFGQKDEECVVDFEPAEPELWDYVVIRKFPYDPEDWYYETEAIV</sequence>
<name>A0ACC3SQK9_9PEZI</name>